<dbReference type="GO" id="GO:0070897">
    <property type="term" value="P:transcription preinitiation complex assembly"/>
    <property type="evidence" value="ECO:0007669"/>
    <property type="project" value="InterPro"/>
</dbReference>
<name>A0A8R7QCX4_TRIUA</name>
<dbReference type="Gramene" id="TuG1812G0500002559.01.T02">
    <property type="protein sequence ID" value="TuG1812G0500002559.01.T02"/>
    <property type="gene ID" value="TuG1812G0500002559.01"/>
</dbReference>
<evidence type="ECO:0000256" key="2">
    <source>
        <dbReference type="ARBA" id="ARBA00023163"/>
    </source>
</evidence>
<dbReference type="GO" id="GO:0000995">
    <property type="term" value="F:RNA polymerase III general transcription initiation factor activity"/>
    <property type="evidence" value="ECO:0007669"/>
    <property type="project" value="TreeGrafter"/>
</dbReference>
<evidence type="ECO:0000256" key="1">
    <source>
        <dbReference type="ARBA" id="ARBA00023015"/>
    </source>
</evidence>
<dbReference type="GO" id="GO:0000126">
    <property type="term" value="C:transcription factor TFIIIB complex"/>
    <property type="evidence" value="ECO:0007669"/>
    <property type="project" value="TreeGrafter"/>
</dbReference>
<keyword evidence="4" id="KW-1185">Reference proteome</keyword>
<accession>A0A8R7QCX4</accession>
<dbReference type="GO" id="GO:0097550">
    <property type="term" value="C:transcription preinitiation complex"/>
    <property type="evidence" value="ECO:0007669"/>
    <property type="project" value="TreeGrafter"/>
</dbReference>
<dbReference type="PANTHER" id="PTHR11618">
    <property type="entry name" value="TRANSCRIPTION INITIATION FACTOR IIB-RELATED"/>
    <property type="match status" value="1"/>
</dbReference>
<keyword evidence="2" id="KW-0804">Transcription</keyword>
<dbReference type="GO" id="GO:0005634">
    <property type="term" value="C:nucleus"/>
    <property type="evidence" value="ECO:0007669"/>
    <property type="project" value="TreeGrafter"/>
</dbReference>
<proteinExistence type="predicted"/>
<dbReference type="Proteomes" id="UP000015106">
    <property type="component" value="Chromosome 5"/>
</dbReference>
<dbReference type="SUPFAM" id="SSF57783">
    <property type="entry name" value="Zinc beta-ribbon"/>
    <property type="match status" value="1"/>
</dbReference>
<dbReference type="Gene3D" id="1.10.472.170">
    <property type="match status" value="1"/>
</dbReference>
<dbReference type="InterPro" id="IPR000812">
    <property type="entry name" value="TFIIB"/>
</dbReference>
<sequence>MVFCAHCQDDCPYIQDPDNGITCCGMCGKVFDEHIFEVGPTFVKNSSGQSEIAGKIIEGVGSGCSISRERTEAKGRDEIWQIVHGLHVSGGDDIICTAHNFYKLLIMTLLRDVEQVTLQPLVFTLPAGEVKNLIFLLISQTICK</sequence>
<reference evidence="4" key="1">
    <citation type="journal article" date="2013" name="Nature">
        <title>Draft genome of the wheat A-genome progenitor Triticum urartu.</title>
        <authorList>
            <person name="Ling H.Q."/>
            <person name="Zhao S."/>
            <person name="Liu D."/>
            <person name="Wang J."/>
            <person name="Sun H."/>
            <person name="Zhang C."/>
            <person name="Fan H."/>
            <person name="Li D."/>
            <person name="Dong L."/>
            <person name="Tao Y."/>
            <person name="Gao C."/>
            <person name="Wu H."/>
            <person name="Li Y."/>
            <person name="Cui Y."/>
            <person name="Guo X."/>
            <person name="Zheng S."/>
            <person name="Wang B."/>
            <person name="Yu K."/>
            <person name="Liang Q."/>
            <person name="Yang W."/>
            <person name="Lou X."/>
            <person name="Chen J."/>
            <person name="Feng M."/>
            <person name="Jian J."/>
            <person name="Zhang X."/>
            <person name="Luo G."/>
            <person name="Jiang Y."/>
            <person name="Liu J."/>
            <person name="Wang Z."/>
            <person name="Sha Y."/>
            <person name="Zhang B."/>
            <person name="Wu H."/>
            <person name="Tang D."/>
            <person name="Shen Q."/>
            <person name="Xue P."/>
            <person name="Zou S."/>
            <person name="Wang X."/>
            <person name="Liu X."/>
            <person name="Wang F."/>
            <person name="Yang Y."/>
            <person name="An X."/>
            <person name="Dong Z."/>
            <person name="Zhang K."/>
            <person name="Zhang X."/>
            <person name="Luo M.C."/>
            <person name="Dvorak J."/>
            <person name="Tong Y."/>
            <person name="Wang J."/>
            <person name="Yang H."/>
            <person name="Li Z."/>
            <person name="Wang D."/>
            <person name="Zhang A."/>
            <person name="Wang J."/>
        </authorList>
    </citation>
    <scope>NUCLEOTIDE SEQUENCE</scope>
    <source>
        <strain evidence="4">cv. G1812</strain>
    </source>
</reference>
<reference evidence="3" key="2">
    <citation type="submission" date="2018-03" db="EMBL/GenBank/DDBJ databases">
        <title>The Triticum urartu genome reveals the dynamic nature of wheat genome evolution.</title>
        <authorList>
            <person name="Ling H."/>
            <person name="Ma B."/>
            <person name="Shi X."/>
            <person name="Liu H."/>
            <person name="Dong L."/>
            <person name="Sun H."/>
            <person name="Cao Y."/>
            <person name="Gao Q."/>
            <person name="Zheng S."/>
            <person name="Li Y."/>
            <person name="Yu Y."/>
            <person name="Du H."/>
            <person name="Qi M."/>
            <person name="Li Y."/>
            <person name="Yu H."/>
            <person name="Cui Y."/>
            <person name="Wang N."/>
            <person name="Chen C."/>
            <person name="Wu H."/>
            <person name="Zhao Y."/>
            <person name="Zhang J."/>
            <person name="Li Y."/>
            <person name="Zhou W."/>
            <person name="Zhang B."/>
            <person name="Hu W."/>
            <person name="Eijk M."/>
            <person name="Tang J."/>
            <person name="Witsenboer H."/>
            <person name="Zhao S."/>
            <person name="Li Z."/>
            <person name="Zhang A."/>
            <person name="Wang D."/>
            <person name="Liang C."/>
        </authorList>
    </citation>
    <scope>NUCLEOTIDE SEQUENCE [LARGE SCALE GENOMIC DNA]</scope>
    <source>
        <strain evidence="3">cv. G1812</strain>
    </source>
</reference>
<protein>
    <submittedName>
        <fullName evidence="3">Uncharacterized protein</fullName>
    </submittedName>
</protein>
<reference evidence="3" key="3">
    <citation type="submission" date="2022-06" db="UniProtKB">
        <authorList>
            <consortium name="EnsemblPlants"/>
        </authorList>
    </citation>
    <scope>IDENTIFICATION</scope>
</reference>
<dbReference type="AlphaFoldDB" id="A0A8R7QCX4"/>
<dbReference type="PANTHER" id="PTHR11618:SF52">
    <property type="entry name" value="CYCLIN-LIKE DOMAIN-CONTAINING PROTEIN"/>
    <property type="match status" value="1"/>
</dbReference>
<evidence type="ECO:0000313" key="4">
    <source>
        <dbReference type="Proteomes" id="UP000015106"/>
    </source>
</evidence>
<dbReference type="EnsemblPlants" id="TuG1812G0500002559.01.T02">
    <property type="protein sequence ID" value="TuG1812G0500002559.01.T02"/>
    <property type="gene ID" value="TuG1812G0500002559.01"/>
</dbReference>
<dbReference type="GO" id="GO:0001006">
    <property type="term" value="F:RNA polymerase III type 3 promoter sequence-specific DNA binding"/>
    <property type="evidence" value="ECO:0007669"/>
    <property type="project" value="TreeGrafter"/>
</dbReference>
<organism evidence="3 4">
    <name type="scientific">Triticum urartu</name>
    <name type="common">Red wild einkorn</name>
    <name type="synonym">Crithodium urartu</name>
    <dbReference type="NCBI Taxonomy" id="4572"/>
    <lineage>
        <taxon>Eukaryota</taxon>
        <taxon>Viridiplantae</taxon>
        <taxon>Streptophyta</taxon>
        <taxon>Embryophyta</taxon>
        <taxon>Tracheophyta</taxon>
        <taxon>Spermatophyta</taxon>
        <taxon>Magnoliopsida</taxon>
        <taxon>Liliopsida</taxon>
        <taxon>Poales</taxon>
        <taxon>Poaceae</taxon>
        <taxon>BOP clade</taxon>
        <taxon>Pooideae</taxon>
        <taxon>Triticodae</taxon>
        <taxon>Triticeae</taxon>
        <taxon>Triticinae</taxon>
        <taxon>Triticum</taxon>
    </lineage>
</organism>
<keyword evidence="1" id="KW-0805">Transcription regulation</keyword>
<evidence type="ECO:0000313" key="3">
    <source>
        <dbReference type="EnsemblPlants" id="TuG1812G0500002559.01.T02"/>
    </source>
</evidence>